<feature type="region of interest" description="Disordered" evidence="1">
    <location>
        <begin position="73"/>
        <end position="103"/>
    </location>
</feature>
<dbReference type="AlphaFoldDB" id="A0A450UA18"/>
<organism evidence="2">
    <name type="scientific">Candidatus Kentrum eta</name>
    <dbReference type="NCBI Taxonomy" id="2126337"/>
    <lineage>
        <taxon>Bacteria</taxon>
        <taxon>Pseudomonadati</taxon>
        <taxon>Pseudomonadota</taxon>
        <taxon>Gammaproteobacteria</taxon>
        <taxon>Candidatus Kentrum</taxon>
    </lineage>
</organism>
<feature type="compositionally biased region" description="Gly residues" evidence="1">
    <location>
        <begin position="78"/>
        <end position="102"/>
    </location>
</feature>
<proteinExistence type="predicted"/>
<dbReference type="EMBL" id="CAADFI010000002">
    <property type="protein sequence ID" value="VFJ88905.1"/>
    <property type="molecule type" value="Genomic_DNA"/>
</dbReference>
<feature type="region of interest" description="Disordered" evidence="1">
    <location>
        <begin position="46"/>
        <end position="65"/>
    </location>
</feature>
<feature type="compositionally biased region" description="Pro residues" evidence="1">
    <location>
        <begin position="151"/>
        <end position="165"/>
    </location>
</feature>
<sequence>MELGIGRAGLGRTNPSCLVLPPDWVLPDPGLDRPNMEPELADSGPRFADSESGFAGTEFGSVGSELGVTDSGLRVRGAGWGPGPADSPGGGWASGPVGGRWGFDGLYDMPGAWNFKRRIPVFRPGNPGDGPGRQGGPLPIPREGLFEAIRGPPPGAGTPRPPPPGARVRPSRGVSPALPGREAGPRGS</sequence>
<gene>
    <name evidence="2" type="ORF">BECKH772B_GA0070898_1000269</name>
</gene>
<protein>
    <submittedName>
        <fullName evidence="2">Uncharacterized protein</fullName>
    </submittedName>
</protein>
<evidence type="ECO:0000313" key="2">
    <source>
        <dbReference type="EMBL" id="VFJ88905.1"/>
    </source>
</evidence>
<feature type="region of interest" description="Disordered" evidence="1">
    <location>
        <begin position="120"/>
        <end position="188"/>
    </location>
</feature>
<accession>A0A450UA18</accession>
<name>A0A450UA18_9GAMM</name>
<evidence type="ECO:0000256" key="1">
    <source>
        <dbReference type="SAM" id="MobiDB-lite"/>
    </source>
</evidence>
<reference evidence="2" key="1">
    <citation type="submission" date="2019-02" db="EMBL/GenBank/DDBJ databases">
        <authorList>
            <person name="Gruber-Vodicka R. H."/>
            <person name="Seah K. B. B."/>
        </authorList>
    </citation>
    <scope>NUCLEOTIDE SEQUENCE</scope>
    <source>
        <strain evidence="2">BECK_SA2B20</strain>
    </source>
</reference>